<evidence type="ECO:0000256" key="5">
    <source>
        <dbReference type="ARBA" id="ARBA00023054"/>
    </source>
</evidence>
<accession>A0ABX8F2J8</accession>
<proteinExistence type="inferred from homology"/>
<keyword evidence="3" id="KW-0964">Secreted</keyword>
<evidence type="ECO:0000256" key="3">
    <source>
        <dbReference type="ARBA" id="ARBA00022525"/>
    </source>
</evidence>
<reference evidence="6 7" key="1">
    <citation type="submission" date="2021-05" db="EMBL/GenBank/DDBJ databases">
        <title>Complete genome of the cytokinin-producing biocontrol strain Pseudomonas fluorescens G20-18.</title>
        <authorList>
            <person name="Nielsen T.K."/>
            <person name="Mekureyaw M.F."/>
            <person name="Hansen L.H."/>
            <person name="Nicolaisen M.H."/>
            <person name="Roitsch T.G."/>
            <person name="Hennessy R.C."/>
        </authorList>
    </citation>
    <scope>NUCLEOTIDE SEQUENCE [LARGE SCALE GENOMIC DNA]</scope>
    <source>
        <strain evidence="6 7">G20-18</strain>
    </source>
</reference>
<organism evidence="6 7">
    <name type="scientific">Pseudomonas hormoni</name>
    <dbReference type="NCBI Taxonomy" id="3093767"/>
    <lineage>
        <taxon>Bacteria</taxon>
        <taxon>Pseudomonadati</taxon>
        <taxon>Pseudomonadota</taxon>
        <taxon>Gammaproteobacteria</taxon>
        <taxon>Pseudomonadales</taxon>
        <taxon>Pseudomonadaceae</taxon>
        <taxon>Pseudomonas</taxon>
    </lineage>
</organism>
<keyword evidence="7" id="KW-1185">Reference proteome</keyword>
<keyword evidence="4" id="KW-0843">Virulence</keyword>
<comment type="similarity">
    <text evidence="2">Belongs to the invasin protein D family.</text>
</comment>
<keyword evidence="5" id="KW-0175">Coiled coil</keyword>
<dbReference type="EMBL" id="CP075566">
    <property type="protein sequence ID" value="QVW25117.1"/>
    <property type="molecule type" value="Genomic_DNA"/>
</dbReference>
<dbReference type="RefSeq" id="WP_214381861.1">
    <property type="nucleotide sequence ID" value="NZ_CP075566.1"/>
</dbReference>
<evidence type="ECO:0000256" key="2">
    <source>
        <dbReference type="ARBA" id="ARBA00007741"/>
    </source>
</evidence>
<name>A0ABX8F2J8_9PSED</name>
<evidence type="ECO:0000313" key="6">
    <source>
        <dbReference type="EMBL" id="QVW25117.1"/>
    </source>
</evidence>
<protein>
    <submittedName>
        <fullName evidence="6">IpaD/SipD/SspD family type III secretion system needle tip protein</fullName>
    </submittedName>
</protein>
<evidence type="ECO:0000256" key="1">
    <source>
        <dbReference type="ARBA" id="ARBA00004613"/>
    </source>
</evidence>
<dbReference type="Gene3D" id="1.20.1710.10">
    <property type="entry name" value="IpaD-like"/>
    <property type="match status" value="1"/>
</dbReference>
<evidence type="ECO:0000313" key="7">
    <source>
        <dbReference type="Proteomes" id="UP000681155"/>
    </source>
</evidence>
<comment type="subcellular location">
    <subcellularLocation>
        <location evidence="1">Secreted</location>
    </subcellularLocation>
</comment>
<evidence type="ECO:0000256" key="4">
    <source>
        <dbReference type="ARBA" id="ARBA00023026"/>
    </source>
</evidence>
<dbReference type="SUPFAM" id="SSF140693">
    <property type="entry name" value="IpaD-like"/>
    <property type="match status" value="1"/>
</dbReference>
<dbReference type="Proteomes" id="UP000681155">
    <property type="component" value="Chromosome"/>
</dbReference>
<sequence>MRISDFTPPMVKPSVDFKVVTDAPLPPEMPFEAQTAFSLGQLLDRSVNVLNRNLGNMLKCQPAAEKMVDALLAGGAAEVLIAEFGEQVQAKRIRWQMWAQQLRQCGAVMTHCRETLPMEQRQRLDDEQKFILLDLARQPLPQVIADEFNQIISSSNDFFDKLLELIDLIKNGYLKGYEHILDAYAEFFKEFNDAITAEMKEWITGVDDGKKVELDVGALKAALNTLIAKYSPPESAAVLFPAPGKEGASREEADKWREALGLPESCLIDNGDGTFSVVMDISPLSTMLASLPAGGGKVTWDTAKFQAWQTGFNAQEERMKNMLQSFTQKYSNANSYHDNFNKTLSAHLSQYADMLKAMLNF</sequence>
<dbReference type="InterPro" id="IPR009483">
    <property type="entry name" value="IpaD/BipD/SipD"/>
</dbReference>
<dbReference type="Pfam" id="PF06511">
    <property type="entry name" value="T3SS_TC"/>
    <property type="match status" value="1"/>
</dbReference>
<dbReference type="InterPro" id="IPR036708">
    <property type="entry name" value="BipD-like_sf"/>
</dbReference>
<gene>
    <name evidence="6" type="ORF">KJF94_05900</name>
</gene>